<comment type="caution">
    <text evidence="3">The sequence shown here is derived from an EMBL/GenBank/DDBJ whole genome shotgun (WGS) entry which is preliminary data.</text>
</comment>
<organism evidence="3 4">
    <name type="scientific">Stachybotrys elegans</name>
    <dbReference type="NCBI Taxonomy" id="80388"/>
    <lineage>
        <taxon>Eukaryota</taxon>
        <taxon>Fungi</taxon>
        <taxon>Dikarya</taxon>
        <taxon>Ascomycota</taxon>
        <taxon>Pezizomycotina</taxon>
        <taxon>Sordariomycetes</taxon>
        <taxon>Hypocreomycetidae</taxon>
        <taxon>Hypocreales</taxon>
        <taxon>Stachybotryaceae</taxon>
        <taxon>Stachybotrys</taxon>
    </lineage>
</organism>
<feature type="compositionally biased region" description="Polar residues" evidence="2">
    <location>
        <begin position="426"/>
        <end position="439"/>
    </location>
</feature>
<feature type="compositionally biased region" description="Polar residues" evidence="2">
    <location>
        <begin position="270"/>
        <end position="284"/>
    </location>
</feature>
<proteinExistence type="predicted"/>
<feature type="compositionally biased region" description="Low complexity" evidence="2">
    <location>
        <begin position="1"/>
        <end position="14"/>
    </location>
</feature>
<reference evidence="3" key="1">
    <citation type="journal article" date="2021" name="Nat. Commun.">
        <title>Genetic determinants of endophytism in the Arabidopsis root mycobiome.</title>
        <authorList>
            <person name="Mesny F."/>
            <person name="Miyauchi S."/>
            <person name="Thiergart T."/>
            <person name="Pickel B."/>
            <person name="Atanasova L."/>
            <person name="Karlsson M."/>
            <person name="Huettel B."/>
            <person name="Barry K.W."/>
            <person name="Haridas S."/>
            <person name="Chen C."/>
            <person name="Bauer D."/>
            <person name="Andreopoulos W."/>
            <person name="Pangilinan J."/>
            <person name="LaButti K."/>
            <person name="Riley R."/>
            <person name="Lipzen A."/>
            <person name="Clum A."/>
            <person name="Drula E."/>
            <person name="Henrissat B."/>
            <person name="Kohler A."/>
            <person name="Grigoriev I.V."/>
            <person name="Martin F.M."/>
            <person name="Hacquard S."/>
        </authorList>
    </citation>
    <scope>NUCLEOTIDE SEQUENCE</scope>
    <source>
        <strain evidence="3">MPI-CAGE-CH-0235</strain>
    </source>
</reference>
<feature type="compositionally biased region" description="Basic and acidic residues" evidence="2">
    <location>
        <begin position="39"/>
        <end position="50"/>
    </location>
</feature>
<name>A0A8K0WSF1_9HYPO</name>
<keyword evidence="4" id="KW-1185">Reference proteome</keyword>
<protein>
    <submittedName>
        <fullName evidence="3">Uncharacterized protein</fullName>
    </submittedName>
</protein>
<dbReference type="Proteomes" id="UP000813444">
    <property type="component" value="Unassembled WGS sequence"/>
</dbReference>
<dbReference type="OrthoDB" id="4203839at2759"/>
<feature type="compositionally biased region" description="Pro residues" evidence="2">
    <location>
        <begin position="290"/>
        <end position="304"/>
    </location>
</feature>
<evidence type="ECO:0000313" key="3">
    <source>
        <dbReference type="EMBL" id="KAH7321215.1"/>
    </source>
</evidence>
<feature type="compositionally biased region" description="Polar residues" evidence="2">
    <location>
        <begin position="466"/>
        <end position="475"/>
    </location>
</feature>
<feature type="region of interest" description="Disordered" evidence="2">
    <location>
        <begin position="270"/>
        <end position="354"/>
    </location>
</feature>
<evidence type="ECO:0000313" key="4">
    <source>
        <dbReference type="Proteomes" id="UP000813444"/>
    </source>
</evidence>
<dbReference type="AlphaFoldDB" id="A0A8K0WSF1"/>
<dbReference type="EMBL" id="JAGPNK010000005">
    <property type="protein sequence ID" value="KAH7321215.1"/>
    <property type="molecule type" value="Genomic_DNA"/>
</dbReference>
<sequence length="785" mass="87237">MNSSTGSSKASTSSDGNNVNGLHPSFGTVFTPQAMSDSSSRHASNEHPAFEKSRLVQEILVKVQTTLRRMPGVSAAESNEIIHQLQEAGQIVNQETSQLVDALNKMQYDQDQVNRRIATSILERQMAESRIKDMTNRMNNHDEIVNDIRNEAMREREQRKHAEDQHKQLVEYVKNIGVEHREDSGMHTYACPGIMKCMEAVIEHQEEQVNNRRSIWVMKHPDAKSLARAMETLTNSATNSQSYKTSLVVRNNNNNNTKAVEATATSYYQNRGQANNNNSTNSMYHLSPSFQPPPSRALPPPPRFGPLTAGPPRAPTTAPMDRRPVQDWIPTSALSRSVSTGPGMYSGTTPGRPPLQHVAPQGGRGNMPGYRPIAPDFHPNGQGWNEAGPPRHGRGQSFGNAQTNGYVQGHGRGYSGNFAYSHERGYSSSNGDRSVQYTPSSSGRSRQGSRFSYSPQYNDFAGPRRNGSNALATSSTMNGMTNPGIVNNINCSTALTLQPAVQQEVPLELDTKCLSRWHEHITEFYRDMREFVGQFANLPINGQLDSIVHSPVWQIMLKLYTPLSEQDATSYLYIHIRKLESKACLVTRVIIDYVVNCVLTPAAWVGAANDTDHELIRLQMDFDSAVGLTADNRQPLLDRQARIINRIMESDYGPTFIRGKIDEIATTLLCTLKPLLNPIVQQDKACEKKAYEELELVSENAWELSSKILTSRLTFDFRFPDIGTRFSFASMVPIDAELRDNKDGKEGATSRRVALVVTPVITCRNDTGANISAHSITLADVITMM</sequence>
<accession>A0A8K0WSF1</accession>
<gene>
    <name evidence="3" type="ORF">B0I35DRAFT_459848</name>
</gene>
<evidence type="ECO:0000256" key="1">
    <source>
        <dbReference type="SAM" id="Coils"/>
    </source>
</evidence>
<feature type="coiled-coil region" evidence="1">
    <location>
        <begin position="124"/>
        <end position="165"/>
    </location>
</feature>
<keyword evidence="1" id="KW-0175">Coiled coil</keyword>
<feature type="compositionally biased region" description="Low complexity" evidence="2">
    <location>
        <begin position="305"/>
        <end position="319"/>
    </location>
</feature>
<feature type="compositionally biased region" description="Polar residues" evidence="2">
    <location>
        <begin position="28"/>
        <end position="38"/>
    </location>
</feature>
<feature type="compositionally biased region" description="Low complexity" evidence="2">
    <location>
        <begin position="440"/>
        <end position="454"/>
    </location>
</feature>
<feature type="region of interest" description="Disordered" evidence="2">
    <location>
        <begin position="1"/>
        <end position="50"/>
    </location>
</feature>
<feature type="region of interest" description="Disordered" evidence="2">
    <location>
        <begin position="424"/>
        <end position="475"/>
    </location>
</feature>
<evidence type="ECO:0000256" key="2">
    <source>
        <dbReference type="SAM" id="MobiDB-lite"/>
    </source>
</evidence>